<dbReference type="Proteomes" id="UP000281915">
    <property type="component" value="Unassembled WGS sequence"/>
</dbReference>
<dbReference type="AlphaFoldDB" id="A0A3M8CNQ1"/>
<comment type="caution">
    <text evidence="3">The sequence shown here is derived from an EMBL/GenBank/DDBJ whole genome shotgun (WGS) entry which is preliminary data.</text>
</comment>
<dbReference type="InterPro" id="IPR025646">
    <property type="entry name" value="DUF4350"/>
</dbReference>
<evidence type="ECO:0000313" key="3">
    <source>
        <dbReference type="EMBL" id="RNB76505.1"/>
    </source>
</evidence>
<organism evidence="3 4">
    <name type="scientific">Brevibacillus panacihumi</name>
    <dbReference type="NCBI Taxonomy" id="497735"/>
    <lineage>
        <taxon>Bacteria</taxon>
        <taxon>Bacillati</taxon>
        <taxon>Bacillota</taxon>
        <taxon>Bacilli</taxon>
        <taxon>Bacillales</taxon>
        <taxon>Paenibacillaceae</taxon>
        <taxon>Brevibacillus</taxon>
    </lineage>
</organism>
<sequence>MGSLRTYRVALVVALLLLLLIGVFVVKPGVPTYPPYVSASAQADGSKAIVMLMQEKGMRVREWRQPMTFLPPQEGQVLISLQPNGLGESEREELLDWVAAGNDLILFDEEPQDWEEASFYVRSLEKGNVQHNIQGTHLAQDAVGVANTAARLEEDPDMETLIYDEEGILAGRTEVGDGSVTLFLVPEWMSNGQIAKHSHFEAVWPFLQENWSVVWMDEYHHGYREQPSIFAIYPGWLIAGFAQLGLLLLLGIWWRGKRFGPIYTLREWTVRRGDETLLAVASWYERRRLALDALRHREAYLRQMLHDRWGIQQRAEPHEIISMARSKWSIKDSEQMASVLHRLEQAKSGMKYTPKQLLADSLLLDEIIKRLEKE</sequence>
<evidence type="ECO:0000259" key="2">
    <source>
        <dbReference type="Pfam" id="PF14258"/>
    </source>
</evidence>
<reference evidence="3 4" key="1">
    <citation type="submission" date="2018-10" db="EMBL/GenBank/DDBJ databases">
        <title>Phylogenomics of Brevibacillus.</title>
        <authorList>
            <person name="Dunlap C."/>
        </authorList>
    </citation>
    <scope>NUCLEOTIDE SEQUENCE [LARGE SCALE GENOMIC DNA]</scope>
    <source>
        <strain evidence="3 4">JCM 15085</strain>
    </source>
</reference>
<keyword evidence="1" id="KW-0472">Membrane</keyword>
<gene>
    <name evidence="3" type="ORF">EDM58_17760</name>
</gene>
<proteinExistence type="predicted"/>
<protein>
    <submittedName>
        <fullName evidence="3">DUF4350 domain-containing protein</fullName>
    </submittedName>
</protein>
<keyword evidence="1" id="KW-1133">Transmembrane helix</keyword>
<name>A0A3M8CNQ1_9BACL</name>
<dbReference type="RefSeq" id="WP_122914508.1">
    <property type="nucleotide sequence ID" value="NZ_RHHT01000038.1"/>
</dbReference>
<evidence type="ECO:0000256" key="1">
    <source>
        <dbReference type="SAM" id="Phobius"/>
    </source>
</evidence>
<evidence type="ECO:0000313" key="4">
    <source>
        <dbReference type="Proteomes" id="UP000281915"/>
    </source>
</evidence>
<dbReference type="Pfam" id="PF14258">
    <property type="entry name" value="DUF4350"/>
    <property type="match status" value="1"/>
</dbReference>
<keyword evidence="1" id="KW-0812">Transmembrane</keyword>
<feature type="domain" description="DUF4350" evidence="2">
    <location>
        <begin position="38"/>
        <end position="207"/>
    </location>
</feature>
<dbReference type="EMBL" id="RHHT01000038">
    <property type="protein sequence ID" value="RNB76505.1"/>
    <property type="molecule type" value="Genomic_DNA"/>
</dbReference>
<feature type="transmembrane region" description="Helical" evidence="1">
    <location>
        <begin position="233"/>
        <end position="254"/>
    </location>
</feature>
<accession>A0A3M8CNQ1</accession>